<feature type="modified residue" description="4-aspartylphosphate" evidence="1">
    <location>
        <position position="52"/>
    </location>
</feature>
<dbReference type="InterPro" id="IPR001789">
    <property type="entry name" value="Sig_transdc_resp-reg_receiver"/>
</dbReference>
<dbReference type="GO" id="GO:0003677">
    <property type="term" value="F:DNA binding"/>
    <property type="evidence" value="ECO:0007669"/>
    <property type="project" value="InterPro"/>
</dbReference>
<dbReference type="PROSITE" id="PS50110">
    <property type="entry name" value="RESPONSE_REGULATORY"/>
    <property type="match status" value="1"/>
</dbReference>
<name>A0A6I6JJ11_9BACT</name>
<dbReference type="Proteomes" id="UP000428260">
    <property type="component" value="Chromosome"/>
</dbReference>
<dbReference type="Gene3D" id="3.40.50.2300">
    <property type="match status" value="1"/>
</dbReference>
<evidence type="ECO:0000259" key="3">
    <source>
        <dbReference type="PROSITE" id="PS50930"/>
    </source>
</evidence>
<evidence type="ECO:0000313" key="5">
    <source>
        <dbReference type="Proteomes" id="UP000428260"/>
    </source>
</evidence>
<dbReference type="Pfam" id="PF04397">
    <property type="entry name" value="LytTR"/>
    <property type="match status" value="1"/>
</dbReference>
<proteinExistence type="predicted"/>
<dbReference type="PROSITE" id="PS50930">
    <property type="entry name" value="HTH_LYTTR"/>
    <property type="match status" value="1"/>
</dbReference>
<evidence type="ECO:0000259" key="2">
    <source>
        <dbReference type="PROSITE" id="PS50110"/>
    </source>
</evidence>
<keyword evidence="5" id="KW-1185">Reference proteome</keyword>
<organism evidence="4 5">
    <name type="scientific">Maribellus comscasis</name>
    <dbReference type="NCBI Taxonomy" id="2681766"/>
    <lineage>
        <taxon>Bacteria</taxon>
        <taxon>Pseudomonadati</taxon>
        <taxon>Bacteroidota</taxon>
        <taxon>Bacteroidia</taxon>
        <taxon>Marinilabiliales</taxon>
        <taxon>Prolixibacteraceae</taxon>
        <taxon>Maribellus</taxon>
    </lineage>
</organism>
<reference evidence="4 5" key="1">
    <citation type="submission" date="2019-11" db="EMBL/GenBank/DDBJ databases">
        <authorList>
            <person name="Zheng R.K."/>
            <person name="Sun C.M."/>
        </authorList>
    </citation>
    <scope>NUCLEOTIDE SEQUENCE [LARGE SCALE GENOMIC DNA]</scope>
    <source>
        <strain evidence="4 5">WC007</strain>
    </source>
</reference>
<dbReference type="KEGG" id="mcos:GM418_04000"/>
<dbReference type="RefSeq" id="WP_158863384.1">
    <property type="nucleotide sequence ID" value="NZ_CP046401.1"/>
</dbReference>
<dbReference type="SUPFAM" id="SSF52172">
    <property type="entry name" value="CheY-like"/>
    <property type="match status" value="1"/>
</dbReference>
<dbReference type="PANTHER" id="PTHR37299">
    <property type="entry name" value="TRANSCRIPTIONAL REGULATOR-RELATED"/>
    <property type="match status" value="1"/>
</dbReference>
<feature type="domain" description="HTH LytTR-type" evidence="3">
    <location>
        <begin position="141"/>
        <end position="213"/>
    </location>
</feature>
<keyword evidence="1" id="KW-0597">Phosphoprotein</keyword>
<sequence>MRCIVIKKPTEQINLIEFIKTVPYFDLVASCTSVFEAYEILQTQPIDLIFIDTDLSKISGLDFIKSLDDKPLFIFYSSNANLAIEGFNLNAIDFLLKPFSFDRFLKAANKALLHYTFREKKSGHEKEKESVENNGQSNEFVLVKTDYQTILVRLDNILYIEGLKDYIKIYTSQNAKPIITLNSLKRLQQNLPSEKFSRIHKSYIVGLDHIKAINKTQVVINDKYIPIGESYKNIFLNRMEELRI</sequence>
<evidence type="ECO:0000313" key="4">
    <source>
        <dbReference type="EMBL" id="QGY42845.1"/>
    </source>
</evidence>
<dbReference type="InterPro" id="IPR007492">
    <property type="entry name" value="LytTR_DNA-bd_dom"/>
</dbReference>
<dbReference type="GO" id="GO:0000156">
    <property type="term" value="F:phosphorelay response regulator activity"/>
    <property type="evidence" value="ECO:0007669"/>
    <property type="project" value="InterPro"/>
</dbReference>
<accession>A0A6I6JJ11</accession>
<dbReference type="Pfam" id="PF00072">
    <property type="entry name" value="Response_reg"/>
    <property type="match status" value="1"/>
</dbReference>
<dbReference type="Gene3D" id="2.40.50.1020">
    <property type="entry name" value="LytTr DNA-binding domain"/>
    <property type="match status" value="1"/>
</dbReference>
<dbReference type="InterPro" id="IPR046947">
    <property type="entry name" value="LytR-like"/>
</dbReference>
<dbReference type="InterPro" id="IPR011006">
    <property type="entry name" value="CheY-like_superfamily"/>
</dbReference>
<evidence type="ECO:0000256" key="1">
    <source>
        <dbReference type="PROSITE-ProRule" id="PRU00169"/>
    </source>
</evidence>
<dbReference type="AlphaFoldDB" id="A0A6I6JJ11"/>
<dbReference type="EMBL" id="CP046401">
    <property type="protein sequence ID" value="QGY42845.1"/>
    <property type="molecule type" value="Genomic_DNA"/>
</dbReference>
<protein>
    <submittedName>
        <fullName evidence="4">Response regulator</fullName>
    </submittedName>
</protein>
<dbReference type="SMART" id="SM00448">
    <property type="entry name" value="REC"/>
    <property type="match status" value="1"/>
</dbReference>
<gene>
    <name evidence="4" type="ORF">GM418_04000</name>
</gene>
<feature type="domain" description="Response regulatory" evidence="2">
    <location>
        <begin position="1"/>
        <end position="112"/>
    </location>
</feature>
<dbReference type="SMART" id="SM00850">
    <property type="entry name" value="LytTR"/>
    <property type="match status" value="1"/>
</dbReference>
<dbReference type="PANTHER" id="PTHR37299:SF1">
    <property type="entry name" value="STAGE 0 SPORULATION PROTEIN A HOMOLOG"/>
    <property type="match status" value="1"/>
</dbReference>